<evidence type="ECO:0000256" key="3">
    <source>
        <dbReference type="ARBA" id="ARBA00022723"/>
    </source>
</evidence>
<dbReference type="PANTHER" id="PTHR40942">
    <property type="match status" value="1"/>
</dbReference>
<dbReference type="GO" id="GO:0005506">
    <property type="term" value="F:iron ion binding"/>
    <property type="evidence" value="ECO:0007669"/>
    <property type="project" value="InterPro"/>
</dbReference>
<keyword evidence="7" id="KW-1185">Reference proteome</keyword>
<dbReference type="AlphaFoldDB" id="A0A2K9NH49"/>
<dbReference type="EMBL" id="CP025612">
    <property type="protein sequence ID" value="AUN32404.1"/>
    <property type="molecule type" value="Genomic_DNA"/>
</dbReference>
<keyword evidence="3" id="KW-0479">Metal-binding</keyword>
<dbReference type="KEGG" id="ncb:C0V82_18715"/>
<dbReference type="InterPro" id="IPR002323">
    <property type="entry name" value="Cyt_CIE"/>
</dbReference>
<dbReference type="Pfam" id="PF13442">
    <property type="entry name" value="Cytochrome_CBB3"/>
    <property type="match status" value="1"/>
</dbReference>
<dbReference type="PANTHER" id="PTHR40942:SF4">
    <property type="entry name" value="CYTOCHROME C5"/>
    <property type="match status" value="1"/>
</dbReference>
<sequence>MTTPLSVRALRGFLCLAFLGLGACGQKEAPPPDAATIAALRPADPRLAEIYAASCLACHTMADSGAPLTGDGEQWKPRLNKGMSVLLKNVVEGVNGMPAGGQCFACTPEDYTALILFMSQPPR</sequence>
<evidence type="ECO:0000256" key="2">
    <source>
        <dbReference type="ARBA" id="ARBA00022617"/>
    </source>
</evidence>
<protein>
    <submittedName>
        <fullName evidence="6">Cytochrome c5 family protein</fullName>
    </submittedName>
</protein>
<reference evidence="6 7" key="1">
    <citation type="submission" date="2017-12" db="EMBL/GenBank/DDBJ databases">
        <title>Genomes of bacteria within cyanobacterial aggregates.</title>
        <authorList>
            <person name="Cai H."/>
        </authorList>
    </citation>
    <scope>NUCLEOTIDE SEQUENCE [LARGE SCALE GENOMIC DNA]</scope>
    <source>
        <strain evidence="6 7">TH16</strain>
    </source>
</reference>
<evidence type="ECO:0000313" key="6">
    <source>
        <dbReference type="EMBL" id="AUN32404.1"/>
    </source>
</evidence>
<accession>A0A2K9NH49</accession>
<evidence type="ECO:0000256" key="1">
    <source>
        <dbReference type="ARBA" id="ARBA00022448"/>
    </source>
</evidence>
<dbReference type="RefSeq" id="WP_102113942.1">
    <property type="nucleotide sequence ID" value="NZ_BMGN01000007.1"/>
</dbReference>
<name>A0A2K9NH49_9PROT</name>
<evidence type="ECO:0000256" key="5">
    <source>
        <dbReference type="ARBA" id="ARBA00023004"/>
    </source>
</evidence>
<dbReference type="SUPFAM" id="SSF46626">
    <property type="entry name" value="Cytochrome c"/>
    <property type="match status" value="1"/>
</dbReference>
<keyword evidence="5" id="KW-0408">Iron</keyword>
<dbReference type="GO" id="GO:0020037">
    <property type="term" value="F:heme binding"/>
    <property type="evidence" value="ECO:0007669"/>
    <property type="project" value="InterPro"/>
</dbReference>
<gene>
    <name evidence="6" type="ORF">C0V82_18715</name>
</gene>
<keyword evidence="1" id="KW-0813">Transport</keyword>
<dbReference type="Gene3D" id="1.10.760.10">
    <property type="entry name" value="Cytochrome c-like domain"/>
    <property type="match status" value="1"/>
</dbReference>
<dbReference type="OrthoDB" id="9814708at2"/>
<organism evidence="6 7">
    <name type="scientific">Niveispirillum cyanobacteriorum</name>
    <dbReference type="NCBI Taxonomy" id="1612173"/>
    <lineage>
        <taxon>Bacteria</taxon>
        <taxon>Pseudomonadati</taxon>
        <taxon>Pseudomonadota</taxon>
        <taxon>Alphaproteobacteria</taxon>
        <taxon>Rhodospirillales</taxon>
        <taxon>Azospirillaceae</taxon>
        <taxon>Niveispirillum</taxon>
    </lineage>
</organism>
<dbReference type="InterPro" id="IPR009056">
    <property type="entry name" value="Cyt_c-like_dom"/>
</dbReference>
<proteinExistence type="predicted"/>
<dbReference type="GO" id="GO:0009055">
    <property type="term" value="F:electron transfer activity"/>
    <property type="evidence" value="ECO:0007669"/>
    <property type="project" value="InterPro"/>
</dbReference>
<dbReference type="PRINTS" id="PR00607">
    <property type="entry name" value="CYTCHROMECIE"/>
</dbReference>
<dbReference type="Proteomes" id="UP000234752">
    <property type="component" value="Chromosome eg_2"/>
</dbReference>
<keyword evidence="2" id="KW-0349">Heme</keyword>
<keyword evidence="4" id="KW-0249">Electron transport</keyword>
<evidence type="ECO:0000313" key="7">
    <source>
        <dbReference type="Proteomes" id="UP000234752"/>
    </source>
</evidence>
<dbReference type="InterPro" id="IPR036909">
    <property type="entry name" value="Cyt_c-like_dom_sf"/>
</dbReference>
<evidence type="ECO:0000256" key="4">
    <source>
        <dbReference type="ARBA" id="ARBA00022982"/>
    </source>
</evidence>